<dbReference type="Pfam" id="PF00501">
    <property type="entry name" value="AMP-binding"/>
    <property type="match status" value="1"/>
</dbReference>
<dbReference type="PANTHER" id="PTHR44845">
    <property type="entry name" value="CARRIER DOMAIN-CONTAINING PROTEIN"/>
    <property type="match status" value="1"/>
</dbReference>
<dbReference type="SUPFAM" id="SSF47336">
    <property type="entry name" value="ACP-like"/>
    <property type="match status" value="1"/>
</dbReference>
<dbReference type="Pfam" id="PF00668">
    <property type="entry name" value="Condensation"/>
    <property type="match status" value="1"/>
</dbReference>
<evidence type="ECO:0000259" key="4">
    <source>
        <dbReference type="PROSITE" id="PS50075"/>
    </source>
</evidence>
<dbReference type="Pfam" id="PF07993">
    <property type="entry name" value="NAD_binding_4"/>
    <property type="match status" value="1"/>
</dbReference>
<dbReference type="SMART" id="SM00823">
    <property type="entry name" value="PKS_PP"/>
    <property type="match status" value="1"/>
</dbReference>
<dbReference type="NCBIfam" id="TIGR01746">
    <property type="entry name" value="Thioester-redct"/>
    <property type="match status" value="1"/>
</dbReference>
<keyword evidence="2" id="KW-0597">Phosphoprotein</keyword>
<dbReference type="GO" id="GO:0031177">
    <property type="term" value="F:phosphopantetheine binding"/>
    <property type="evidence" value="ECO:0007669"/>
    <property type="project" value="InterPro"/>
</dbReference>
<protein>
    <submittedName>
        <fullName evidence="5">RenF</fullName>
    </submittedName>
</protein>
<evidence type="ECO:0000256" key="2">
    <source>
        <dbReference type="ARBA" id="ARBA00022553"/>
    </source>
</evidence>
<sequence>MNNLINGSESTNQHDENKRKVLIEHIKNNLSKGQTNLSSGQRRLWMLLQMDREVNTEYFFAFEIKGNLDFSILQQSFVDIIQKNAILRSSLIDMIGMPLCIENLNMNAVIKRINLEEDISEDFLIDDTVDLSKLNIDKEKLHPSSGQLIQLFLVKISGNVHYLILKASKFIFDKHSARILIKQILATYHSFSSGSGEPARYSQKSYSEFVIDEKNWLEGEEYQQHFSFWKSYLSDLQLLQLPTDKPRPLMKTHNSSTISDTLPIKIAKEIEDFSASNGISEDIIILSGFMILLSQYTSQNDITIGLSGNGNRTDSNDSDHLIGPIENTLIVRFVFDGKLSFHELTKKVNAAVQEVKRFEIPFSNLVDALNPARDLSRTPFFQVMFSYQDISEEINTVPDLEVIQKMVSKSLTDLDLSLTFTRLKRNLYFNLDYNLDLYEETTIRRLLSHLYMILDFCIKHKSKEISKLSIIDNSERNKILLWNNTDCEFPIDKCLHELFCEQAKRTPSALAVSCQGTVLTYAELDKKSNQLANYLKSLELGSEAKVSICLYQSIEIVIAILGILKAGYTYVPLDPEYPLERLEYMLVDCDSHLLITQLSAGKMLDIDSSKKKLLIDTEWEKIAQCPSTRLDLDISPDRLAYMIYTSGSTGAAKAVMITHRGIVNNLSWRQKTWALNKNDKVLQNTSFSFDPSVWSTFWPLISGAQVIITAPNQHYDSKILVRLIKEQEITLFGTVPSLISLILDEPGIKTCSSLRYILSGGEILTRSLQQKVFSSTSAQLANLYGPTETTIDATFWQCDQSDTSESAPIGRPIANLKTYILNEYFQIVPVGVPGQIFVGGTGIARGYHNRPGLTAERFLPNPFSNTGERIYKTGDLGRYKTDGRIEFLGRIDEQVKVRGYRIELNEIDILLNQHPNVKEAICNVYMNFLNENQLVAYVSLEKDCCLQSDDLTKYLGERLPSYMIPSFLMILDKLPKMPNGKINRSALPVPSIKNGNNSENYIAPRTPIEQEISQAFLDVLGLNRISIHDDFFSLGGTSLMLARLASQLLNRFEINIPMAQFFRIPTIHGVAEVVSTYQQEGIEAVMAKKHATRLEEDTVLDDNISSKNLIKADYLNPKVILLTGSTGYLGAFLLEQLINKTNAEIYCLVRALNEKEALARIHSTMSKYRIWDEKYKERIYPIAGDLSLPQFGLSDQMWEFLAKKTDSIHHSGAMVNFAYPYTALRASNVLGTKEILRLACQHRLKAVHYISTIDTLLAVHADRPFLENDDILQGPAEIAGGYTASKWVAEKIVNIAMKRGVPACIYRPGLILGQKETGAVQTNDYLLVAFAGFVSMGIMPEYPRIFDTIPVDYAASAITHISMQPHSFGKFFHLFNPAPVPLSTFYKWTETFGYRFDVVDFEEARRRGVQVDSSHPLYPLVPLLREADPTPPLSLDPLHISEVKPELECLNTFTALKESGISCQPTTEDFTHRFLQYLIDINFLQSPKDLQEISFKQNDLE</sequence>
<keyword evidence="1" id="KW-0596">Phosphopantetheine</keyword>
<accession>A0A4D6G5J2</accession>
<keyword evidence="3" id="KW-0436">Ligase</keyword>
<dbReference type="InterPro" id="IPR001242">
    <property type="entry name" value="Condensation_dom"/>
</dbReference>
<dbReference type="NCBIfam" id="TIGR01733">
    <property type="entry name" value="AA-adenyl-dom"/>
    <property type="match status" value="1"/>
</dbReference>
<geneLocation type="plasmid" evidence="5">
    <name>p-ren_Ren-Bali-16-03</name>
</geneLocation>
<dbReference type="InterPro" id="IPR020845">
    <property type="entry name" value="AMP-binding_CS"/>
</dbReference>
<dbReference type="CDD" id="cd05235">
    <property type="entry name" value="SDR_e1"/>
    <property type="match status" value="1"/>
</dbReference>
<organism evidence="5">
    <name type="scientific">Candidatus Endohaliclona renieramycinifaciens</name>
    <dbReference type="NCBI Taxonomy" id="2565582"/>
    <lineage>
        <taxon>Bacteria</taxon>
        <taxon>Pseudomonadati</taxon>
        <taxon>Pseudomonadota</taxon>
        <taxon>Gammaproteobacteria</taxon>
        <taxon>Legionellales</taxon>
        <taxon>Candidatus Endohaliclona</taxon>
    </lineage>
</organism>
<dbReference type="InterPro" id="IPR020806">
    <property type="entry name" value="PKS_PP-bd"/>
</dbReference>
<dbReference type="Gene3D" id="3.40.50.980">
    <property type="match status" value="2"/>
</dbReference>
<evidence type="ECO:0000256" key="3">
    <source>
        <dbReference type="ARBA" id="ARBA00022598"/>
    </source>
</evidence>
<dbReference type="Gene3D" id="3.40.50.720">
    <property type="entry name" value="NAD(P)-binding Rossmann-like Domain"/>
    <property type="match status" value="1"/>
</dbReference>
<dbReference type="GO" id="GO:0016874">
    <property type="term" value="F:ligase activity"/>
    <property type="evidence" value="ECO:0007669"/>
    <property type="project" value="UniProtKB-KW"/>
</dbReference>
<dbReference type="Gene3D" id="3.30.300.30">
    <property type="match status" value="1"/>
</dbReference>
<name>A0A4D6G5J2_9GAMM</name>
<dbReference type="Gene3D" id="1.10.1200.10">
    <property type="entry name" value="ACP-like"/>
    <property type="match status" value="1"/>
</dbReference>
<dbReference type="Gene3D" id="3.30.559.10">
    <property type="entry name" value="Chloramphenicol acetyltransferase-like domain"/>
    <property type="match status" value="1"/>
</dbReference>
<dbReference type="InterPro" id="IPR036291">
    <property type="entry name" value="NAD(P)-bd_dom_sf"/>
</dbReference>
<dbReference type="InterPro" id="IPR045851">
    <property type="entry name" value="AMP-bd_C_sf"/>
</dbReference>
<evidence type="ECO:0000313" key="5">
    <source>
        <dbReference type="EMBL" id="QCC21381.1"/>
    </source>
</evidence>
<dbReference type="Gene3D" id="3.30.559.30">
    <property type="entry name" value="Nonribosomal peptide synthetase, condensation domain"/>
    <property type="match status" value="1"/>
</dbReference>
<dbReference type="PANTHER" id="PTHR44845:SF6">
    <property type="entry name" value="BETA-ALANINE-ACTIVATING ENZYME"/>
    <property type="match status" value="1"/>
</dbReference>
<dbReference type="PIRSF" id="PIRSF001617">
    <property type="entry name" value="Alpha-AR"/>
    <property type="match status" value="1"/>
</dbReference>
<dbReference type="InterPro" id="IPR036736">
    <property type="entry name" value="ACP-like_sf"/>
</dbReference>
<dbReference type="InterPro" id="IPR023213">
    <property type="entry name" value="CAT-like_dom_sf"/>
</dbReference>
<dbReference type="InterPro" id="IPR000873">
    <property type="entry name" value="AMP-dep_synth/lig_dom"/>
</dbReference>
<dbReference type="InterPro" id="IPR013120">
    <property type="entry name" value="FAR_NAD-bd"/>
</dbReference>
<keyword evidence="5" id="KW-0614">Plasmid</keyword>
<dbReference type="InterPro" id="IPR010080">
    <property type="entry name" value="Thioester_reductase-like_dom"/>
</dbReference>
<dbReference type="CDD" id="cd05930">
    <property type="entry name" value="A_NRPS"/>
    <property type="match status" value="1"/>
</dbReference>
<dbReference type="Pfam" id="PF13193">
    <property type="entry name" value="AMP-binding_C"/>
    <property type="match status" value="1"/>
</dbReference>
<dbReference type="EMBL" id="MK748462">
    <property type="protein sequence ID" value="QCC21381.1"/>
    <property type="molecule type" value="Genomic_DNA"/>
</dbReference>
<proteinExistence type="predicted"/>
<dbReference type="PROSITE" id="PS00455">
    <property type="entry name" value="AMP_BINDING"/>
    <property type="match status" value="1"/>
</dbReference>
<dbReference type="PROSITE" id="PS50075">
    <property type="entry name" value="CARRIER"/>
    <property type="match status" value="1"/>
</dbReference>
<dbReference type="SUPFAM" id="SSF51735">
    <property type="entry name" value="NAD(P)-binding Rossmann-fold domains"/>
    <property type="match status" value="1"/>
</dbReference>
<dbReference type="InterPro" id="IPR010071">
    <property type="entry name" value="AA_adenyl_dom"/>
</dbReference>
<dbReference type="Pfam" id="PF00550">
    <property type="entry name" value="PP-binding"/>
    <property type="match status" value="1"/>
</dbReference>
<dbReference type="SUPFAM" id="SSF56801">
    <property type="entry name" value="Acetyl-CoA synthetase-like"/>
    <property type="match status" value="1"/>
</dbReference>
<dbReference type="FunFam" id="2.30.38.10:FF:000001">
    <property type="entry name" value="Non-ribosomal peptide synthetase PvdI"/>
    <property type="match status" value="1"/>
</dbReference>
<feature type="domain" description="Carrier" evidence="4">
    <location>
        <begin position="1003"/>
        <end position="1078"/>
    </location>
</feature>
<reference evidence="5" key="1">
    <citation type="journal article" date="2019" name="Nat. Microbiol.">
        <title>Localized production of defence chemicals by intracellular symbionts of Haliclona sponges.</title>
        <authorList>
            <person name="Tianero M.D."/>
            <person name="Balaich J.N."/>
            <person name="Donia M.S."/>
        </authorList>
    </citation>
    <scope>NUCLEOTIDE SEQUENCE</scope>
    <source>
        <plasmid evidence="5">p-ren_Ren-Bali-16-03</plasmid>
    </source>
</reference>
<dbReference type="FunFam" id="3.40.50.12780:FF:000012">
    <property type="entry name" value="Non-ribosomal peptide synthetase"/>
    <property type="match status" value="1"/>
</dbReference>
<dbReference type="InterPro" id="IPR025110">
    <property type="entry name" value="AMP-bd_C"/>
</dbReference>
<dbReference type="FunFam" id="3.40.50.980:FF:000001">
    <property type="entry name" value="Non-ribosomal peptide synthetase"/>
    <property type="match status" value="1"/>
</dbReference>
<evidence type="ECO:0000256" key="1">
    <source>
        <dbReference type="ARBA" id="ARBA00022450"/>
    </source>
</evidence>
<dbReference type="Gene3D" id="2.30.38.10">
    <property type="entry name" value="Luciferase, Domain 3"/>
    <property type="match status" value="1"/>
</dbReference>
<dbReference type="SUPFAM" id="SSF52777">
    <property type="entry name" value="CoA-dependent acyltransferases"/>
    <property type="match status" value="2"/>
</dbReference>
<dbReference type="InterPro" id="IPR009081">
    <property type="entry name" value="PP-bd_ACP"/>
</dbReference>